<dbReference type="SUPFAM" id="SSF51064">
    <property type="entry name" value="Head domain of nucleotide exchange factor GrpE"/>
    <property type="match status" value="1"/>
</dbReference>
<evidence type="ECO:0000313" key="4">
    <source>
        <dbReference type="Proteomes" id="UP000287853"/>
    </source>
</evidence>
<dbReference type="InterPro" id="IPR000740">
    <property type="entry name" value="GrpE"/>
</dbReference>
<proteinExistence type="predicted"/>
<name>A0A3S4T4X4_9BACT</name>
<feature type="compositionally biased region" description="Basic and acidic residues" evidence="2">
    <location>
        <begin position="146"/>
        <end position="163"/>
    </location>
</feature>
<feature type="region of interest" description="Disordered" evidence="2">
    <location>
        <begin position="1"/>
        <end position="20"/>
    </location>
</feature>
<dbReference type="InterPro" id="IPR009012">
    <property type="entry name" value="GrpE_head"/>
</dbReference>
<evidence type="ECO:0000256" key="2">
    <source>
        <dbReference type="SAM" id="MobiDB-lite"/>
    </source>
</evidence>
<gene>
    <name evidence="3" type="ORF">H206_00565</name>
</gene>
<dbReference type="GO" id="GO:0051087">
    <property type="term" value="F:protein-folding chaperone binding"/>
    <property type="evidence" value="ECO:0007669"/>
    <property type="project" value="InterPro"/>
</dbReference>
<protein>
    <submittedName>
        <fullName evidence="3">GrpE protein</fullName>
    </submittedName>
</protein>
<comment type="caution">
    <text evidence="3">The sequence shown here is derived from an EMBL/GenBank/DDBJ whole genome shotgun (WGS) entry which is preliminary data.</text>
</comment>
<sequence length="246" mass="28468">MATETESATETTEAMEMETDRTEELVSRFRHYLAVTADNIEQPPEKLDLFTLYSEIKTLKNEVKIESRYIKQGFVGMQEALELREDNSPRLEKKDGPELVPLLDGIIDLYDRIHASLRALPKPSQGEPQPEQKEKKSFWPPRRKRQEKERNERAKRAQRKQREQEMIISMRAGQQMLLDRILSLLLAWDIAPLAALEQRFDPHSMRAVGTDTLPDLADGTVSVEIRTGFQQQGKMLRLADVRVNRL</sequence>
<dbReference type="PROSITE" id="PS01071">
    <property type="entry name" value="GRPE"/>
    <property type="match status" value="1"/>
</dbReference>
<keyword evidence="1" id="KW-0143">Chaperone</keyword>
<feature type="compositionally biased region" description="Low complexity" evidence="2">
    <location>
        <begin position="1"/>
        <end position="14"/>
    </location>
</feature>
<dbReference type="EMBL" id="MTKO01000129">
    <property type="protein sequence ID" value="RWX43133.1"/>
    <property type="molecule type" value="Genomic_DNA"/>
</dbReference>
<dbReference type="Pfam" id="PF01025">
    <property type="entry name" value="GrpE"/>
    <property type="match status" value="1"/>
</dbReference>
<evidence type="ECO:0000256" key="1">
    <source>
        <dbReference type="ARBA" id="ARBA00023186"/>
    </source>
</evidence>
<organism evidence="3 4">
    <name type="scientific">Candidatus Electrothrix aarhusensis</name>
    <dbReference type="NCBI Taxonomy" id="1859131"/>
    <lineage>
        <taxon>Bacteria</taxon>
        <taxon>Pseudomonadati</taxon>
        <taxon>Thermodesulfobacteriota</taxon>
        <taxon>Desulfobulbia</taxon>
        <taxon>Desulfobulbales</taxon>
        <taxon>Desulfobulbaceae</taxon>
        <taxon>Candidatus Electrothrix</taxon>
    </lineage>
</organism>
<keyword evidence="4" id="KW-1185">Reference proteome</keyword>
<accession>A0A3S4T4X4</accession>
<reference evidence="3 4" key="1">
    <citation type="submission" date="2017-01" db="EMBL/GenBank/DDBJ databases">
        <title>The cable genome- insights into the physiology and evolution of filamentous bacteria capable of sulfide oxidation via long distance electron transfer.</title>
        <authorList>
            <person name="Schreiber L."/>
            <person name="Bjerg J.T."/>
            <person name="Boggild A."/>
            <person name="Van De Vossenberg J."/>
            <person name="Meysman F."/>
            <person name="Nielsen L.P."/>
            <person name="Schramm A."/>
            <person name="Kjeldsen K.U."/>
        </authorList>
    </citation>
    <scope>NUCLEOTIDE SEQUENCE [LARGE SCALE GENOMIC DNA]</scope>
    <source>
        <strain evidence="3">MCF</strain>
    </source>
</reference>
<feature type="region of interest" description="Disordered" evidence="2">
    <location>
        <begin position="120"/>
        <end position="163"/>
    </location>
</feature>
<dbReference type="AlphaFoldDB" id="A0A3S4T4X4"/>
<dbReference type="Proteomes" id="UP000287853">
    <property type="component" value="Unassembled WGS sequence"/>
</dbReference>
<evidence type="ECO:0000313" key="3">
    <source>
        <dbReference type="EMBL" id="RWX43133.1"/>
    </source>
</evidence>
<dbReference type="GO" id="GO:0042803">
    <property type="term" value="F:protein homodimerization activity"/>
    <property type="evidence" value="ECO:0007669"/>
    <property type="project" value="InterPro"/>
</dbReference>
<dbReference type="GO" id="GO:0006457">
    <property type="term" value="P:protein folding"/>
    <property type="evidence" value="ECO:0007669"/>
    <property type="project" value="InterPro"/>
</dbReference>
<dbReference type="GO" id="GO:0000774">
    <property type="term" value="F:adenyl-nucleotide exchange factor activity"/>
    <property type="evidence" value="ECO:0007669"/>
    <property type="project" value="InterPro"/>
</dbReference>
<dbReference type="Gene3D" id="2.30.22.10">
    <property type="entry name" value="Head domain of nucleotide exchange factor GrpE"/>
    <property type="match status" value="1"/>
</dbReference>